<gene>
    <name evidence="1" type="ORF">ACFOUW_03790</name>
</gene>
<comment type="caution">
    <text evidence="1">The sequence shown here is derived from an EMBL/GenBank/DDBJ whole genome shotgun (WGS) entry which is preliminary data.</text>
</comment>
<reference evidence="2" key="1">
    <citation type="journal article" date="2019" name="Int. J. Syst. Evol. Microbiol.">
        <title>The Global Catalogue of Microorganisms (GCM) 10K type strain sequencing project: providing services to taxonomists for standard genome sequencing and annotation.</title>
        <authorList>
            <consortium name="The Broad Institute Genomics Platform"/>
            <consortium name="The Broad Institute Genome Sequencing Center for Infectious Disease"/>
            <person name="Wu L."/>
            <person name="Ma J."/>
        </authorList>
    </citation>
    <scope>NUCLEOTIDE SEQUENCE [LARGE SCALE GENOMIC DNA]</scope>
    <source>
        <strain evidence="2">CGMCC 4.7241</strain>
    </source>
</reference>
<dbReference type="Proteomes" id="UP001595699">
    <property type="component" value="Unassembled WGS sequence"/>
</dbReference>
<sequence>MADEGTLEEAYERLGETGPEFEGWLSNHGPMAAEAMVRHGHSKRVHTWLDAYNKRLEERPRGTYPIGPTDWQLALGDPKRLGDWLGYFSREVEDHPWREVLATWWPRLVPGIAAGATHGVIRTGHVVHHLLKHDVPTGRAELGQALGYWAARWQRVPNAVRPNGRLTPAQALANVPRVPEQEQGINHRLTQLRDLSGWTASLDSLRSALTPDEARDRIAEVANAASKRYLTTAQGSPIMLVHAATAPTAVLRTLPAIPREQWAASLDAAWAASAAVTAAYAPAIPADRDDLPAADGTPDEIFARAVEHGDEHVIKLADTCLDVYARTGDADVLASVVRATQLTDPLS</sequence>
<proteinExistence type="predicted"/>
<evidence type="ECO:0000313" key="2">
    <source>
        <dbReference type="Proteomes" id="UP001595699"/>
    </source>
</evidence>
<keyword evidence="2" id="KW-1185">Reference proteome</keyword>
<accession>A0ABV7Y8E8</accession>
<dbReference type="RefSeq" id="WP_205120224.1">
    <property type="nucleotide sequence ID" value="NZ_JAFBCM010000001.1"/>
</dbReference>
<organism evidence="1 2">
    <name type="scientific">Tenggerimyces flavus</name>
    <dbReference type="NCBI Taxonomy" id="1708749"/>
    <lineage>
        <taxon>Bacteria</taxon>
        <taxon>Bacillati</taxon>
        <taxon>Actinomycetota</taxon>
        <taxon>Actinomycetes</taxon>
        <taxon>Propionibacteriales</taxon>
        <taxon>Nocardioidaceae</taxon>
        <taxon>Tenggerimyces</taxon>
    </lineage>
</organism>
<dbReference type="EMBL" id="JBHRZH010000004">
    <property type="protein sequence ID" value="MFC3759945.1"/>
    <property type="molecule type" value="Genomic_DNA"/>
</dbReference>
<evidence type="ECO:0000313" key="1">
    <source>
        <dbReference type="EMBL" id="MFC3759945.1"/>
    </source>
</evidence>
<name>A0ABV7Y8E8_9ACTN</name>
<protein>
    <submittedName>
        <fullName evidence="1">Questin oxidase family protein</fullName>
    </submittedName>
</protein>